<dbReference type="Gene3D" id="1.10.287.1490">
    <property type="match status" value="1"/>
</dbReference>
<feature type="coiled-coil region" evidence="1">
    <location>
        <begin position="148"/>
        <end position="175"/>
    </location>
</feature>
<proteinExistence type="predicted"/>
<dbReference type="Proteomes" id="UP000095185">
    <property type="component" value="Chromosome"/>
</dbReference>
<reference evidence="2" key="1">
    <citation type="submission" date="2016-09" db="EMBL/GenBank/DDBJ databases">
        <title>Genome sequence of Chlorobaculum limnaeum.</title>
        <authorList>
            <person name="Liu Z."/>
            <person name="Tank M."/>
            <person name="Bryant D.A."/>
        </authorList>
    </citation>
    <scope>NUCLEOTIDE SEQUENCE [LARGE SCALE GENOMIC DNA]</scope>
    <source>
        <strain evidence="2">DSM 1677</strain>
    </source>
</reference>
<evidence type="ECO:0000313" key="3">
    <source>
        <dbReference type="Proteomes" id="UP000095185"/>
    </source>
</evidence>
<dbReference type="KEGG" id="clz:BIU88_03920"/>
<feature type="coiled-coil region" evidence="1">
    <location>
        <begin position="61"/>
        <end position="118"/>
    </location>
</feature>
<evidence type="ECO:0000256" key="1">
    <source>
        <dbReference type="SAM" id="Coils"/>
    </source>
</evidence>
<evidence type="ECO:0000313" key="2">
    <source>
        <dbReference type="EMBL" id="AOS83364.1"/>
    </source>
</evidence>
<organism evidence="2 3">
    <name type="scientific">Chlorobaculum limnaeum</name>
    <dbReference type="NCBI Taxonomy" id="274537"/>
    <lineage>
        <taxon>Bacteria</taxon>
        <taxon>Pseudomonadati</taxon>
        <taxon>Chlorobiota</taxon>
        <taxon>Chlorobiia</taxon>
        <taxon>Chlorobiales</taxon>
        <taxon>Chlorobiaceae</taxon>
        <taxon>Chlorobaculum</taxon>
    </lineage>
</organism>
<name>A0A1D8D4K8_CHLLM</name>
<gene>
    <name evidence="2" type="ORF">BIU88_03920</name>
</gene>
<accession>A0A1D8D4K8</accession>
<dbReference type="RefSeq" id="WP_069809085.1">
    <property type="nucleotide sequence ID" value="NZ_CP017305.1"/>
</dbReference>
<sequence>MDHTKINLIVRLQHIDNMIESIMSMQKGLPEEISALEEDLAFTSRQIDARKKIADDHQKLRERLNGVIAESREKIRSFKEKQTLARNNKEYDALSKQIEYEEKEIAQAEIQLQDISQAVHHSQELQKKGRDLIAENRYDEISEEMMPDDVLQQQMQDLTEQVRQKKEELESIVIETAEEITTLREVLAEQRAVVAQEAKRLLDKYDHLKSGTMQNAVVKLHRQACSGCNTRVPTNRHTLIVQGGFYVCESCGRIVVHERLFEEAAVSGQQ</sequence>
<evidence type="ECO:0008006" key="4">
    <source>
        <dbReference type="Google" id="ProtNLM"/>
    </source>
</evidence>
<keyword evidence="1" id="KW-0175">Coiled coil</keyword>
<dbReference type="AlphaFoldDB" id="A0A1D8D4K8"/>
<dbReference type="STRING" id="274537.BIU88_03920"/>
<dbReference type="EMBL" id="CP017305">
    <property type="protein sequence ID" value="AOS83364.1"/>
    <property type="molecule type" value="Genomic_DNA"/>
</dbReference>
<keyword evidence="3" id="KW-1185">Reference proteome</keyword>
<protein>
    <recommendedName>
        <fullName evidence="4">C4-type zinc ribbon domain-containing protein</fullName>
    </recommendedName>
</protein>